<dbReference type="PANTHER" id="PTHR47270">
    <property type="entry name" value="PROTEIN MLP1-LIKE"/>
    <property type="match status" value="1"/>
</dbReference>
<feature type="compositionally biased region" description="Low complexity" evidence="2">
    <location>
        <begin position="272"/>
        <end position="282"/>
    </location>
</feature>
<dbReference type="PANTHER" id="PTHR47270:SF3">
    <property type="entry name" value="HYPOTETICAL PROTEIN"/>
    <property type="match status" value="1"/>
</dbReference>
<feature type="region of interest" description="Disordered" evidence="2">
    <location>
        <begin position="150"/>
        <end position="171"/>
    </location>
</feature>
<feature type="region of interest" description="Disordered" evidence="2">
    <location>
        <begin position="219"/>
        <end position="307"/>
    </location>
</feature>
<dbReference type="EMBL" id="JBJUIK010000002">
    <property type="protein sequence ID" value="KAL3536203.1"/>
    <property type="molecule type" value="Genomic_DNA"/>
</dbReference>
<feature type="coiled-coil region" evidence="1">
    <location>
        <begin position="931"/>
        <end position="1014"/>
    </location>
</feature>
<feature type="coiled-coil region" evidence="1">
    <location>
        <begin position="756"/>
        <end position="902"/>
    </location>
</feature>
<reference evidence="4 5" key="1">
    <citation type="submission" date="2024-11" db="EMBL/GenBank/DDBJ databases">
        <title>A near-complete genome assembly of Cinchona calisaya.</title>
        <authorList>
            <person name="Lian D.C."/>
            <person name="Zhao X.W."/>
            <person name="Wei L."/>
        </authorList>
    </citation>
    <scope>NUCLEOTIDE SEQUENCE [LARGE SCALE GENOMIC DNA]</scope>
    <source>
        <tissue evidence="4">Nenye</tissue>
    </source>
</reference>
<feature type="coiled-coil region" evidence="1">
    <location>
        <begin position="435"/>
        <end position="498"/>
    </location>
</feature>
<comment type="caution">
    <text evidence="4">The sequence shown here is derived from an EMBL/GenBank/DDBJ whole genome shotgun (WGS) entry which is preliminary data.</text>
</comment>
<name>A0ABD3AYK8_9GENT</name>
<feature type="coiled-coil region" evidence="1">
    <location>
        <begin position="1438"/>
        <end position="1472"/>
    </location>
</feature>
<feature type="compositionally biased region" description="Polar residues" evidence="2">
    <location>
        <begin position="155"/>
        <end position="166"/>
    </location>
</feature>
<dbReference type="PROSITE" id="PS51840">
    <property type="entry name" value="C2_NT"/>
    <property type="match status" value="1"/>
</dbReference>
<evidence type="ECO:0000256" key="1">
    <source>
        <dbReference type="SAM" id="Coils"/>
    </source>
</evidence>
<dbReference type="Pfam" id="PF10358">
    <property type="entry name" value="NT-C2"/>
    <property type="match status" value="1"/>
</dbReference>
<feature type="coiled-coil region" evidence="1">
    <location>
        <begin position="1044"/>
        <end position="1117"/>
    </location>
</feature>
<keyword evidence="5" id="KW-1185">Reference proteome</keyword>
<feature type="coiled-coil region" evidence="1">
    <location>
        <begin position="1161"/>
        <end position="1365"/>
    </location>
</feature>
<feature type="compositionally biased region" description="Polar residues" evidence="2">
    <location>
        <begin position="230"/>
        <end position="244"/>
    </location>
</feature>
<protein>
    <recommendedName>
        <fullName evidence="3">C2 NT-type domain-containing protein</fullName>
    </recommendedName>
</protein>
<dbReference type="InterPro" id="IPR019448">
    <property type="entry name" value="NT-C2"/>
</dbReference>
<accession>A0ABD3AYK8</accession>
<organism evidence="4 5">
    <name type="scientific">Cinchona calisaya</name>
    <dbReference type="NCBI Taxonomy" id="153742"/>
    <lineage>
        <taxon>Eukaryota</taxon>
        <taxon>Viridiplantae</taxon>
        <taxon>Streptophyta</taxon>
        <taxon>Embryophyta</taxon>
        <taxon>Tracheophyta</taxon>
        <taxon>Spermatophyta</taxon>
        <taxon>Magnoliopsida</taxon>
        <taxon>eudicotyledons</taxon>
        <taxon>Gunneridae</taxon>
        <taxon>Pentapetalae</taxon>
        <taxon>asterids</taxon>
        <taxon>lamiids</taxon>
        <taxon>Gentianales</taxon>
        <taxon>Rubiaceae</taxon>
        <taxon>Cinchonoideae</taxon>
        <taxon>Cinchoneae</taxon>
        <taxon>Cinchona</taxon>
    </lineage>
</organism>
<dbReference type="Proteomes" id="UP001630127">
    <property type="component" value="Unassembled WGS sequence"/>
</dbReference>
<feature type="region of interest" description="Disordered" evidence="2">
    <location>
        <begin position="380"/>
        <end position="402"/>
    </location>
</feature>
<feature type="domain" description="C2 NT-type" evidence="3">
    <location>
        <begin position="8"/>
        <end position="145"/>
    </location>
</feature>
<dbReference type="SUPFAM" id="SSF57997">
    <property type="entry name" value="Tropomyosin"/>
    <property type="match status" value="1"/>
</dbReference>
<proteinExistence type="predicted"/>
<evidence type="ECO:0000313" key="5">
    <source>
        <dbReference type="Proteomes" id="UP001630127"/>
    </source>
</evidence>
<feature type="coiled-coil region" evidence="1">
    <location>
        <begin position="561"/>
        <end position="602"/>
    </location>
</feature>
<evidence type="ECO:0000313" key="4">
    <source>
        <dbReference type="EMBL" id="KAL3536203.1"/>
    </source>
</evidence>
<evidence type="ECO:0000256" key="2">
    <source>
        <dbReference type="SAM" id="MobiDB-lite"/>
    </source>
</evidence>
<sequence>MFKLHRKNLKSPKSGERVNLKFSNFQAFQVPKGWDKLNLSMISIKYGIGKTVAKLSKAFVQNGSCQWTETLLESVWIATDDSLQEPEECLFKLVVSMGSSRAGILGEAIINISCHMTSKEPHPVSLPLRKCSFGTVLQVTVQCLTTRPNIRRESPNSNFQRQNDGFDNQDIASESDISDISLVHSSKFSPSQDLDVSSYQANQIKEQNYSEVNSNHNANFEESSTRRDPFNSSNEFQRNGQSTLGRHVGASSKSNSAHDNYPVDRCPFPRQSSSNSGGKNSKMNLRSSGKESGAASPRNSGSKNLLEAGEGTIEELCVEAKMWERNARKLMLDLDMLKNEFLDQSKKQADLVMELSAAYAEHSGLKKEIEQLKVMLEESTQNQKALEDSNFQSEDPTQNQKELESEIEYQKQSNANLSLQLKRSQESNIELVSILQELEQIIEQQTVEIENLSALQYADSERNVENILEEHENLVLQLQQLQKSEKALEINVLHLEKALYEKIDELENQWSLNNQSLLDVEREYKYELCVKDEKIAKLEEKVTNSVTERPLEDMEKNNGSDTDLIKEIESLRQKVDELERDCNELTEENLELLLKIKESKNIHIEKCGSFNSRASELPANSVSAQSDVSDPEPQMYDPELKSKMNESEQWDTFESSEFICKLLKQLEKAFHHLMKPLSDISSDVSEKCKFVLDDLVNLTKKDSSNSKISTESIVNYFFELNKLLEDRIAEFEQIFTRGEIEIQKRNDKIAEAHKSLEDHILKVKQHQSLKAELEADCQSLLKELSQKKSEIDKLQADLLSKEEQISFYIQRQRELEVQVADLQTKSVQLEMNNEAVQREHNVTAKCLADVQKNLTVLRSSLDSHISAKEILERKSEELELEKHKLEEKIILLEEQKFQLQDRISIMDVQMRQLGDEKQSCQLELEISNSLAMNLQDQIIKLEIEMEDHKANFNQDIQDKQDQLLEAQRHYESLETENKDLQASILRLAEECKILHKLNKELKKKELQLHDHSDQMEIQLEKSETRFFDCSKKVEALEQNLNSMLEAFTLKEKSLNSELEVLLEEYRKEKEKLVQLETLSNQIHLEMSSEVENLQKEVESLTKQISAAHEEKEKAESKAVCEISGLYADKLKLESAFQEVQSKLEFGDSELNTLRVESELKAQSLRNELAASKKSYETLMADHEKLLKRLSSYRTTEEKLKTALNNLELKLTVSDYENQKLREESANMKINCQNVADLREEVSILKIKVEECTIEKEKLEVSLQTVSGHYESLKTEKDSCVNKVLSLQEEMIEYESCQQKATALEEMLRKMEDTLISKETICAQYADLENELNEVIKANEHYQQKISQLEKEKSDCLQKVQALEMDLGKKHNRGIKWNNKFSVRSASPRPVEVACQLTEALDEDNMHKIQLQSFSSEELSSESATFSKKSSVDGKAVAGERCERTKSSIETELRDLREQYLQISLKYAEVEAQREDLVMQLKGAKSGKRWLL</sequence>
<evidence type="ECO:0000259" key="3">
    <source>
        <dbReference type="PROSITE" id="PS51840"/>
    </source>
</evidence>
<keyword evidence="1" id="KW-0175">Coiled coil</keyword>
<gene>
    <name evidence="4" type="ORF">ACH5RR_004664</name>
</gene>
<feature type="compositionally biased region" description="Polar residues" evidence="2">
    <location>
        <begin position="380"/>
        <end position="400"/>
    </location>
</feature>